<gene>
    <name evidence="1" type="ORF">F2Q70_00007585</name>
</gene>
<comment type="caution">
    <text evidence="1">The sequence shown here is derived from an EMBL/GenBank/DDBJ whole genome shotgun (WGS) entry which is preliminary data.</text>
</comment>
<name>A0A8S9M3J1_BRACR</name>
<dbReference type="EMBL" id="QGKY02000089">
    <property type="protein sequence ID" value="KAF2612977.1"/>
    <property type="molecule type" value="Genomic_DNA"/>
</dbReference>
<sequence length="80" mass="8660">MEFSGAFEIQEGGVELQVVGPLWEGSFLEASAWASQLYQLVTHIITAAFLWRSCSCVLHALGNPFKTFPCVLSSSSGFSS</sequence>
<reference evidence="1" key="1">
    <citation type="submission" date="2019-12" db="EMBL/GenBank/DDBJ databases">
        <title>Genome sequencing and annotation of Brassica cretica.</title>
        <authorList>
            <person name="Studholme D.J."/>
            <person name="Sarris P.F."/>
        </authorList>
    </citation>
    <scope>NUCLEOTIDE SEQUENCE</scope>
    <source>
        <strain evidence="1">PFS-102/07</strain>
        <tissue evidence="1">Leaf</tissue>
    </source>
</reference>
<accession>A0A8S9M3J1</accession>
<evidence type="ECO:0000313" key="1">
    <source>
        <dbReference type="EMBL" id="KAF2612977.1"/>
    </source>
</evidence>
<proteinExistence type="predicted"/>
<dbReference type="AlphaFoldDB" id="A0A8S9M3J1"/>
<protein>
    <submittedName>
        <fullName evidence="1">Uncharacterized protein</fullName>
    </submittedName>
</protein>
<organism evidence="1">
    <name type="scientific">Brassica cretica</name>
    <name type="common">Mustard</name>
    <dbReference type="NCBI Taxonomy" id="69181"/>
    <lineage>
        <taxon>Eukaryota</taxon>
        <taxon>Viridiplantae</taxon>
        <taxon>Streptophyta</taxon>
        <taxon>Embryophyta</taxon>
        <taxon>Tracheophyta</taxon>
        <taxon>Spermatophyta</taxon>
        <taxon>Magnoliopsida</taxon>
        <taxon>eudicotyledons</taxon>
        <taxon>Gunneridae</taxon>
        <taxon>Pentapetalae</taxon>
        <taxon>rosids</taxon>
        <taxon>malvids</taxon>
        <taxon>Brassicales</taxon>
        <taxon>Brassicaceae</taxon>
        <taxon>Brassiceae</taxon>
        <taxon>Brassica</taxon>
    </lineage>
</organism>